<feature type="transmembrane region" description="Helical" evidence="7">
    <location>
        <begin position="194"/>
        <end position="214"/>
    </location>
</feature>
<feature type="transmembrane region" description="Helical" evidence="7">
    <location>
        <begin position="148"/>
        <end position="173"/>
    </location>
</feature>
<dbReference type="RefSeq" id="XP_005851847.1">
    <property type="nucleotide sequence ID" value="XM_005851785.1"/>
</dbReference>
<evidence type="ECO:0000256" key="1">
    <source>
        <dbReference type="ARBA" id="ARBA00004141"/>
    </source>
</evidence>
<dbReference type="GO" id="GO:0016020">
    <property type="term" value="C:membrane"/>
    <property type="evidence" value="ECO:0007669"/>
    <property type="project" value="UniProtKB-SubCell"/>
</dbReference>
<dbReference type="InterPro" id="IPR013057">
    <property type="entry name" value="AA_transpt_TM"/>
</dbReference>
<evidence type="ECO:0000256" key="7">
    <source>
        <dbReference type="SAM" id="Phobius"/>
    </source>
</evidence>
<dbReference type="Pfam" id="PF01490">
    <property type="entry name" value="Aa_trans"/>
    <property type="match status" value="1"/>
</dbReference>
<gene>
    <name evidence="9" type="ORF">CHLNCDRAFT_133361</name>
</gene>
<evidence type="ECO:0000256" key="3">
    <source>
        <dbReference type="ARBA" id="ARBA00022970"/>
    </source>
</evidence>
<comment type="subcellular location">
    <subcellularLocation>
        <location evidence="1">Membrane</location>
        <topology evidence="1">Multi-pass membrane protein</topology>
    </subcellularLocation>
</comment>
<keyword evidence="4 7" id="KW-1133">Transmembrane helix</keyword>
<name>E1Z2X9_CHLVA</name>
<feature type="compositionally biased region" description="Low complexity" evidence="6">
    <location>
        <begin position="335"/>
        <end position="353"/>
    </location>
</feature>
<evidence type="ECO:0000256" key="2">
    <source>
        <dbReference type="ARBA" id="ARBA00022692"/>
    </source>
</evidence>
<protein>
    <recommendedName>
        <fullName evidence="8">Amino acid transporter transmembrane domain-containing protein</fullName>
    </recommendedName>
</protein>
<evidence type="ECO:0000313" key="9">
    <source>
        <dbReference type="EMBL" id="EFN59745.1"/>
    </source>
</evidence>
<dbReference type="GeneID" id="17359078"/>
<feature type="domain" description="Amino acid transporter transmembrane" evidence="8">
    <location>
        <begin position="2"/>
        <end position="245"/>
    </location>
</feature>
<dbReference type="Proteomes" id="UP000008141">
    <property type="component" value="Unassembled WGS sequence"/>
</dbReference>
<evidence type="ECO:0000256" key="6">
    <source>
        <dbReference type="SAM" id="MobiDB-lite"/>
    </source>
</evidence>
<sequence length="446" mass="47605">MTLLTVSVVLPLCTLRQIRQLEAAATGALSCLAVMAAVVVTNAVRAGFPAIKSGELPLFEMRWTPETPEAVSVFSYAFYVHPMLLPLLQELPRGRPGVDLLSRAVAVATVGVAYCVYAVIGICAAGTYGLDTPGDLMAVSLLKGWPNGALECMVALYLSVSIPALAITLRYTLASLLAGSTESGEVVPTTRRQDVMLAALTLVPSLSVALAFPGSGAEKIFSLTGATAGCLLCYIIPVVCHLRLYFFGMRRRKKQVIPKVRVPLLEDLDSGHVPWSDPLIDDWLVGKRRVGAPTGHRAHFTMEPSPFMDAPIRQPDPEANDPEQQSRSAPAHSMVPTAQPGTTATAGGAVPAAARDEDVERVSVQPTETDTHFQPPMMERRRSAPLDTLISNGSMDMRRYATFLDGAGLSLWEQVGLFVDNVALPIAVLLLGVVLSVLAVVQEVAG</sequence>
<dbReference type="KEGG" id="cvr:CHLNCDRAFT_133361"/>
<feature type="transmembrane region" description="Helical" evidence="7">
    <location>
        <begin position="220"/>
        <end position="246"/>
    </location>
</feature>
<keyword evidence="3" id="KW-0813">Transport</keyword>
<evidence type="ECO:0000259" key="8">
    <source>
        <dbReference type="Pfam" id="PF01490"/>
    </source>
</evidence>
<feature type="transmembrane region" description="Helical" evidence="7">
    <location>
        <begin position="422"/>
        <end position="441"/>
    </location>
</feature>
<dbReference type="PANTHER" id="PTHR22950:SF702">
    <property type="entry name" value="AMINO ACID TRANSPORTER PROTEIN"/>
    <property type="match status" value="1"/>
</dbReference>
<evidence type="ECO:0000313" key="10">
    <source>
        <dbReference type="Proteomes" id="UP000008141"/>
    </source>
</evidence>
<dbReference type="OrthoDB" id="513400at2759"/>
<evidence type="ECO:0000256" key="4">
    <source>
        <dbReference type="ARBA" id="ARBA00022989"/>
    </source>
</evidence>
<dbReference type="AlphaFoldDB" id="E1Z2X9"/>
<organism evidence="10">
    <name type="scientific">Chlorella variabilis</name>
    <name type="common">Green alga</name>
    <dbReference type="NCBI Taxonomy" id="554065"/>
    <lineage>
        <taxon>Eukaryota</taxon>
        <taxon>Viridiplantae</taxon>
        <taxon>Chlorophyta</taxon>
        <taxon>core chlorophytes</taxon>
        <taxon>Trebouxiophyceae</taxon>
        <taxon>Chlorellales</taxon>
        <taxon>Chlorellaceae</taxon>
        <taxon>Chlorella clade</taxon>
        <taxon>Chlorella</taxon>
    </lineage>
</organism>
<evidence type="ECO:0000256" key="5">
    <source>
        <dbReference type="ARBA" id="ARBA00023136"/>
    </source>
</evidence>
<reference evidence="9 10" key="1">
    <citation type="journal article" date="2010" name="Plant Cell">
        <title>The Chlorella variabilis NC64A genome reveals adaptation to photosymbiosis, coevolution with viruses, and cryptic sex.</title>
        <authorList>
            <person name="Blanc G."/>
            <person name="Duncan G."/>
            <person name="Agarkova I."/>
            <person name="Borodovsky M."/>
            <person name="Gurnon J."/>
            <person name="Kuo A."/>
            <person name="Lindquist E."/>
            <person name="Lucas S."/>
            <person name="Pangilinan J."/>
            <person name="Polle J."/>
            <person name="Salamov A."/>
            <person name="Terry A."/>
            <person name="Yamada T."/>
            <person name="Dunigan D.D."/>
            <person name="Grigoriev I.V."/>
            <person name="Claverie J.M."/>
            <person name="Van Etten J.L."/>
        </authorList>
    </citation>
    <scope>NUCLEOTIDE SEQUENCE [LARGE SCALE GENOMIC DNA]</scope>
    <source>
        <strain evidence="9 10">NC64A</strain>
    </source>
</reference>
<keyword evidence="5 7" id="KW-0472">Membrane</keyword>
<accession>E1Z2X9</accession>
<dbReference type="EMBL" id="GL433835">
    <property type="protein sequence ID" value="EFN59745.1"/>
    <property type="molecule type" value="Genomic_DNA"/>
</dbReference>
<keyword evidence="3" id="KW-0029">Amino-acid transport</keyword>
<proteinExistence type="predicted"/>
<dbReference type="InParanoid" id="E1Z2X9"/>
<feature type="region of interest" description="Disordered" evidence="6">
    <location>
        <begin position="295"/>
        <end position="374"/>
    </location>
</feature>
<keyword evidence="10" id="KW-1185">Reference proteome</keyword>
<feature type="transmembrane region" description="Helical" evidence="7">
    <location>
        <begin position="100"/>
        <end position="128"/>
    </location>
</feature>
<dbReference type="GO" id="GO:0015179">
    <property type="term" value="F:L-amino acid transmembrane transporter activity"/>
    <property type="evidence" value="ECO:0007669"/>
    <property type="project" value="TreeGrafter"/>
</dbReference>
<keyword evidence="2 7" id="KW-0812">Transmembrane</keyword>
<dbReference type="PANTHER" id="PTHR22950">
    <property type="entry name" value="AMINO ACID TRANSPORTER"/>
    <property type="match status" value="1"/>
</dbReference>